<dbReference type="EMBL" id="CM047744">
    <property type="protein sequence ID" value="KAJ0027702.1"/>
    <property type="molecule type" value="Genomic_DNA"/>
</dbReference>
<keyword evidence="2" id="KW-1185">Reference proteome</keyword>
<evidence type="ECO:0000313" key="1">
    <source>
        <dbReference type="EMBL" id="KAJ0027702.1"/>
    </source>
</evidence>
<evidence type="ECO:0000313" key="2">
    <source>
        <dbReference type="Proteomes" id="UP001163603"/>
    </source>
</evidence>
<sequence>MWMTDKRYLPPTCADVAIRLDLISKVHGTEQAENYFHNVPEKLKGLPVYGALLNCYASVKSVEKAEATMQKMRDLVLARTSLQYNVLLNLYYQTANYKNLIV</sequence>
<organism evidence="1 2">
    <name type="scientific">Pistacia integerrima</name>
    <dbReference type="NCBI Taxonomy" id="434235"/>
    <lineage>
        <taxon>Eukaryota</taxon>
        <taxon>Viridiplantae</taxon>
        <taxon>Streptophyta</taxon>
        <taxon>Embryophyta</taxon>
        <taxon>Tracheophyta</taxon>
        <taxon>Spermatophyta</taxon>
        <taxon>Magnoliopsida</taxon>
        <taxon>eudicotyledons</taxon>
        <taxon>Gunneridae</taxon>
        <taxon>Pentapetalae</taxon>
        <taxon>rosids</taxon>
        <taxon>malvids</taxon>
        <taxon>Sapindales</taxon>
        <taxon>Anacardiaceae</taxon>
        <taxon>Pistacia</taxon>
    </lineage>
</organism>
<comment type="caution">
    <text evidence="1">The sequence shown here is derived from an EMBL/GenBank/DDBJ whole genome shotgun (WGS) entry which is preliminary data.</text>
</comment>
<dbReference type="Proteomes" id="UP001163603">
    <property type="component" value="Chromosome 9"/>
</dbReference>
<accession>A0ACC0XZY3</accession>
<reference evidence="2" key="1">
    <citation type="journal article" date="2023" name="G3 (Bethesda)">
        <title>Genome assembly and association tests identify interacting loci associated with vigor, precocity, and sex in interspecific pistachio rootstocks.</title>
        <authorList>
            <person name="Palmer W."/>
            <person name="Jacygrad E."/>
            <person name="Sagayaradj S."/>
            <person name="Cavanaugh K."/>
            <person name="Han R."/>
            <person name="Bertier L."/>
            <person name="Beede B."/>
            <person name="Kafkas S."/>
            <person name="Golino D."/>
            <person name="Preece J."/>
            <person name="Michelmore R."/>
        </authorList>
    </citation>
    <scope>NUCLEOTIDE SEQUENCE [LARGE SCALE GENOMIC DNA]</scope>
</reference>
<gene>
    <name evidence="1" type="ORF">Pint_36293</name>
</gene>
<protein>
    <submittedName>
        <fullName evidence="1">Uncharacterized protein</fullName>
    </submittedName>
</protein>
<name>A0ACC0XZY3_9ROSI</name>
<proteinExistence type="predicted"/>